<evidence type="ECO:0000256" key="2">
    <source>
        <dbReference type="SAM" id="Phobius"/>
    </source>
</evidence>
<accession>U2RV82</accession>
<sequence>MGISDELRDLAATPPEATALSASLADQAIGFAVRARRVAHMKVAAAVSAVTIAAAGVGIGIVTSNNDSELPTTTPVVTITSTPSGSPSSPQSPSSQEPSSAPVLEQSPAPQQPVEVQSAPEQTTGPEPEKNIVERIIDTLASIPQWVIDQFTHQDQPADPGQTTSPSVSPEPSSTSPSSAAPGSPATPDQTCTLKKEWRNGGPSPQEGGSVTRSPEDGRDSVSPIDCGRYRDYLQSPGANGSPTPSPVQPGGTTPVCTLIVKQDGSAERNVTVPCEVPPTPTPSPSGGDSTNQPKPSDNGSGNKGASDQKSSGSPSGSKAPR</sequence>
<keyword evidence="2" id="KW-0812">Transmembrane</keyword>
<feature type="compositionally biased region" description="Polar residues" evidence="1">
    <location>
        <begin position="287"/>
        <end position="301"/>
    </location>
</feature>
<proteinExistence type="predicted"/>
<organism evidence="3 4">
    <name type="scientific">Propionibacterium acidifaciens F0233</name>
    <dbReference type="NCBI Taxonomy" id="553198"/>
    <lineage>
        <taxon>Bacteria</taxon>
        <taxon>Bacillati</taxon>
        <taxon>Actinomycetota</taxon>
        <taxon>Actinomycetes</taxon>
        <taxon>Propionibacteriales</taxon>
        <taxon>Propionibacteriaceae</taxon>
        <taxon>Propionibacterium</taxon>
    </lineage>
</organism>
<evidence type="ECO:0000313" key="3">
    <source>
        <dbReference type="EMBL" id="ERK54552.1"/>
    </source>
</evidence>
<dbReference type="OrthoDB" id="10012647at2"/>
<gene>
    <name evidence="3" type="ORF">HMPREF0682_0784</name>
</gene>
<keyword evidence="4" id="KW-1185">Reference proteome</keyword>
<comment type="caution">
    <text evidence="3">The sequence shown here is derived from an EMBL/GenBank/DDBJ whole genome shotgun (WGS) entry which is preliminary data.</text>
</comment>
<name>U2RV82_9ACTN</name>
<feature type="region of interest" description="Disordered" evidence="1">
    <location>
        <begin position="154"/>
        <end position="322"/>
    </location>
</feature>
<evidence type="ECO:0000256" key="1">
    <source>
        <dbReference type="SAM" id="MobiDB-lite"/>
    </source>
</evidence>
<protein>
    <submittedName>
        <fullName evidence="3">Uncharacterized protein</fullName>
    </submittedName>
</protein>
<dbReference type="EMBL" id="ACVN02000212">
    <property type="protein sequence ID" value="ERK54552.1"/>
    <property type="molecule type" value="Genomic_DNA"/>
</dbReference>
<dbReference type="Proteomes" id="UP000017052">
    <property type="component" value="Unassembled WGS sequence"/>
</dbReference>
<feature type="region of interest" description="Disordered" evidence="1">
    <location>
        <begin position="63"/>
        <end position="129"/>
    </location>
</feature>
<reference evidence="3" key="1">
    <citation type="submission" date="2013-08" db="EMBL/GenBank/DDBJ databases">
        <authorList>
            <person name="Durkin A.S."/>
            <person name="Haft D.R."/>
            <person name="McCorrison J."/>
            <person name="Torralba M."/>
            <person name="Gillis M."/>
            <person name="Haft D.H."/>
            <person name="Methe B."/>
            <person name="Sutton G."/>
            <person name="Nelson K.E."/>
        </authorList>
    </citation>
    <scope>NUCLEOTIDE SEQUENCE [LARGE SCALE GENOMIC DNA]</scope>
    <source>
        <strain evidence="3">F0233</strain>
    </source>
</reference>
<feature type="transmembrane region" description="Helical" evidence="2">
    <location>
        <begin position="43"/>
        <end position="62"/>
    </location>
</feature>
<evidence type="ECO:0000313" key="4">
    <source>
        <dbReference type="Proteomes" id="UP000017052"/>
    </source>
</evidence>
<keyword evidence="2" id="KW-0472">Membrane</keyword>
<dbReference type="AlphaFoldDB" id="U2RV82"/>
<keyword evidence="2" id="KW-1133">Transmembrane helix</keyword>
<feature type="compositionally biased region" description="Low complexity" evidence="1">
    <location>
        <begin position="306"/>
        <end position="322"/>
    </location>
</feature>
<dbReference type="GeneID" id="95361158"/>
<dbReference type="RefSeq" id="WP_021797929.1">
    <property type="nucleotide sequence ID" value="NZ_ACVN02000212.1"/>
</dbReference>
<feature type="compositionally biased region" description="Low complexity" evidence="1">
    <location>
        <begin position="163"/>
        <end position="188"/>
    </location>
</feature>
<feature type="compositionally biased region" description="Low complexity" evidence="1">
    <location>
        <begin position="71"/>
        <end position="102"/>
    </location>
</feature>